<comment type="subcellular location">
    <subcellularLocation>
        <location evidence="4">Cytoplasm</location>
    </subcellularLocation>
</comment>
<dbReference type="STRING" id="1133569.FD21_GL000844"/>
<dbReference type="SUPFAM" id="SSF52540">
    <property type="entry name" value="P-loop containing nucleoside triphosphate hydrolases"/>
    <property type="match status" value="1"/>
</dbReference>
<feature type="domain" description="CP-type G" evidence="6">
    <location>
        <begin position="12"/>
        <end position="178"/>
    </location>
</feature>
<dbReference type="PATRIC" id="fig|1133569.4.peg.923"/>
<dbReference type="InterPro" id="IPR023179">
    <property type="entry name" value="GTP-bd_ortho_bundle_sf"/>
</dbReference>
<evidence type="ECO:0000256" key="3">
    <source>
        <dbReference type="ARBA" id="ARBA00023134"/>
    </source>
</evidence>
<organism evidence="7 8">
    <name type="scientific">Liquorilactobacillus vini DSM 20605</name>
    <dbReference type="NCBI Taxonomy" id="1133569"/>
    <lineage>
        <taxon>Bacteria</taxon>
        <taxon>Bacillati</taxon>
        <taxon>Bacillota</taxon>
        <taxon>Bacilli</taxon>
        <taxon>Lactobacillales</taxon>
        <taxon>Lactobacillaceae</taxon>
        <taxon>Liquorilactobacillus</taxon>
    </lineage>
</organism>
<dbReference type="GO" id="GO:0005525">
    <property type="term" value="F:GTP binding"/>
    <property type="evidence" value="ECO:0007669"/>
    <property type="project" value="UniProtKB-KW"/>
</dbReference>
<dbReference type="Gene3D" id="3.40.50.300">
    <property type="entry name" value="P-loop containing nucleotide triphosphate hydrolases"/>
    <property type="match status" value="1"/>
</dbReference>
<dbReference type="AlphaFoldDB" id="A0A0R2CAC1"/>
<evidence type="ECO:0000259" key="6">
    <source>
        <dbReference type="PROSITE" id="PS51721"/>
    </source>
</evidence>
<sequence>MKNIQWYPGHMVKAIRQIKENLRLIDIALELTDARLPESARNPQIEALLANKPSLLILTKSDLANPRATQAWLNYYQQQQQPAIAINSLNLKPKLLEKKIEQILAVKIKSAQEKGLQKKRLRALCLGIPNVGKSTLLNHLVGKKAAQTGDRPGVTKAQQWLKAGKNLDLLDTPGVLWPKFENQIIGQKLALTGAIKDTLVAVDDIALFALKFFLADQPTNLVNRYHLESADLALPLPDLLFKITKNLGMKDDYERASQRIILDCRRGKLGRYSLDKVTEFEGGLNNG</sequence>
<dbReference type="InterPro" id="IPR027417">
    <property type="entry name" value="P-loop_NTPase"/>
</dbReference>
<dbReference type="InterPro" id="IPR006073">
    <property type="entry name" value="GTP-bd"/>
</dbReference>
<dbReference type="CDD" id="cd01856">
    <property type="entry name" value="YlqF"/>
    <property type="match status" value="1"/>
</dbReference>
<dbReference type="GO" id="GO:0006412">
    <property type="term" value="P:translation"/>
    <property type="evidence" value="ECO:0007669"/>
    <property type="project" value="TreeGrafter"/>
</dbReference>
<name>A0A0R2CAC1_9LACO</name>
<dbReference type="Gene3D" id="1.10.1580.10">
    <property type="match status" value="1"/>
</dbReference>
<dbReference type="RefSeq" id="WP_010579953.1">
    <property type="nucleotide sequence ID" value="NZ_AHYZ01000049.1"/>
</dbReference>
<dbReference type="Pfam" id="PF01926">
    <property type="entry name" value="MMR_HSR1"/>
    <property type="match status" value="1"/>
</dbReference>
<feature type="binding site" evidence="5">
    <location>
        <position position="174"/>
    </location>
    <ligand>
        <name>GTP</name>
        <dbReference type="ChEBI" id="CHEBI:37565"/>
    </ligand>
</feature>
<comment type="function">
    <text evidence="4">Required for a late step of 50S ribosomal subunit assembly. Has GTPase activity.</text>
</comment>
<keyword evidence="2 4" id="KW-0547">Nucleotide-binding</keyword>
<evidence type="ECO:0000313" key="7">
    <source>
        <dbReference type="EMBL" id="KRM88766.1"/>
    </source>
</evidence>
<dbReference type="InterPro" id="IPR030378">
    <property type="entry name" value="G_CP_dom"/>
</dbReference>
<dbReference type="GO" id="GO:0005737">
    <property type="term" value="C:cytoplasm"/>
    <property type="evidence" value="ECO:0007669"/>
    <property type="project" value="UniProtKB-SubCell"/>
</dbReference>
<evidence type="ECO:0000256" key="1">
    <source>
        <dbReference type="ARBA" id="ARBA00014898"/>
    </source>
</evidence>
<dbReference type="Proteomes" id="UP000051576">
    <property type="component" value="Unassembled WGS sequence"/>
</dbReference>
<protein>
    <recommendedName>
        <fullName evidence="1 4">Ribosome biogenesis GTPase A</fullName>
    </recommendedName>
</protein>
<reference evidence="7 8" key="1">
    <citation type="journal article" date="2015" name="Genome Announc.">
        <title>Expanding the biotechnology potential of lactobacilli through comparative genomics of 213 strains and associated genera.</title>
        <authorList>
            <person name="Sun Z."/>
            <person name="Harris H.M."/>
            <person name="McCann A."/>
            <person name="Guo C."/>
            <person name="Argimon S."/>
            <person name="Zhang W."/>
            <person name="Yang X."/>
            <person name="Jeffery I.B."/>
            <person name="Cooney J.C."/>
            <person name="Kagawa T.F."/>
            <person name="Liu W."/>
            <person name="Song Y."/>
            <person name="Salvetti E."/>
            <person name="Wrobel A."/>
            <person name="Rasinkangas P."/>
            <person name="Parkhill J."/>
            <person name="Rea M.C."/>
            <person name="O'Sullivan O."/>
            <person name="Ritari J."/>
            <person name="Douillard F.P."/>
            <person name="Paul Ross R."/>
            <person name="Yang R."/>
            <person name="Briner A.E."/>
            <person name="Felis G.E."/>
            <person name="de Vos W.M."/>
            <person name="Barrangou R."/>
            <person name="Klaenhammer T.R."/>
            <person name="Caufield P.W."/>
            <person name="Cui Y."/>
            <person name="Zhang H."/>
            <person name="O'Toole P.W."/>
        </authorList>
    </citation>
    <scope>NUCLEOTIDE SEQUENCE [LARGE SCALE GENOMIC DNA]</scope>
    <source>
        <strain evidence="7 8">DSM 20605</strain>
    </source>
</reference>
<comment type="caution">
    <text evidence="7">The sequence shown here is derived from an EMBL/GenBank/DDBJ whole genome shotgun (WGS) entry which is preliminary data.</text>
</comment>
<gene>
    <name evidence="7" type="ORF">FD21_GL000844</name>
</gene>
<evidence type="ECO:0000256" key="5">
    <source>
        <dbReference type="PIRSR" id="PIRSR006230-1"/>
    </source>
</evidence>
<feature type="binding site" evidence="5">
    <location>
        <begin position="87"/>
        <end position="88"/>
    </location>
    <ligand>
        <name>GTP</name>
        <dbReference type="ChEBI" id="CHEBI:37565"/>
    </ligand>
</feature>
<keyword evidence="3 4" id="KW-0342">GTP-binding</keyword>
<dbReference type="InterPro" id="IPR016478">
    <property type="entry name" value="GTPase_MTG1"/>
</dbReference>
<dbReference type="FunFam" id="3.40.50.300:FF:000590">
    <property type="entry name" value="Ribosome biogenesis GTPase A"/>
    <property type="match status" value="1"/>
</dbReference>
<dbReference type="PANTHER" id="PTHR45782:SF4">
    <property type="entry name" value="MITOCHONDRIAL RIBOSOME-ASSOCIATED GTPASE 1"/>
    <property type="match status" value="1"/>
</dbReference>
<dbReference type="InterPro" id="IPR019991">
    <property type="entry name" value="GTP-bd_ribosome_bgen"/>
</dbReference>
<feature type="binding site" evidence="5">
    <location>
        <begin position="130"/>
        <end position="135"/>
    </location>
    <ligand>
        <name>GTP</name>
        <dbReference type="ChEBI" id="CHEBI:37565"/>
    </ligand>
</feature>
<dbReference type="PANTHER" id="PTHR45782">
    <property type="entry name" value="MITOCHONDRIAL RIBOSOME-ASSOCIATED GTPASE 1"/>
    <property type="match status" value="1"/>
</dbReference>
<accession>A0A0R2CAC1</accession>
<proteinExistence type="inferred from homology"/>
<comment type="similarity">
    <text evidence="4">Belongs to the TRAFAC class YlqF/YawG GTPase family. MTG1 subfamily.</text>
</comment>
<dbReference type="NCBIfam" id="TIGR03596">
    <property type="entry name" value="GTPase_YlqF"/>
    <property type="match status" value="1"/>
</dbReference>
<dbReference type="eggNOG" id="COG1161">
    <property type="taxonomic scope" value="Bacteria"/>
</dbReference>
<dbReference type="EMBL" id="AYYX01000022">
    <property type="protein sequence ID" value="KRM88766.1"/>
    <property type="molecule type" value="Genomic_DNA"/>
</dbReference>
<dbReference type="PIRSF" id="PIRSF006230">
    <property type="entry name" value="MG442"/>
    <property type="match status" value="1"/>
</dbReference>
<keyword evidence="4" id="KW-0963">Cytoplasm</keyword>
<dbReference type="PROSITE" id="PS51721">
    <property type="entry name" value="G_CP"/>
    <property type="match status" value="1"/>
</dbReference>
<evidence type="ECO:0000256" key="2">
    <source>
        <dbReference type="ARBA" id="ARBA00022741"/>
    </source>
</evidence>
<dbReference type="OrthoDB" id="9779790at2"/>
<keyword evidence="8" id="KW-1185">Reference proteome</keyword>
<dbReference type="GO" id="GO:0003924">
    <property type="term" value="F:GTPase activity"/>
    <property type="evidence" value="ECO:0007669"/>
    <property type="project" value="TreeGrafter"/>
</dbReference>
<evidence type="ECO:0000256" key="4">
    <source>
        <dbReference type="PIRNR" id="PIRNR006230"/>
    </source>
</evidence>
<evidence type="ECO:0000313" key="8">
    <source>
        <dbReference type="Proteomes" id="UP000051576"/>
    </source>
</evidence>